<keyword evidence="1 4" id="KW-0645">Protease</keyword>
<gene>
    <name evidence="4" type="primary">gpr</name>
    <name evidence="5" type="ORF">IAB46_07470</name>
</gene>
<dbReference type="SUPFAM" id="SSF53163">
    <property type="entry name" value="HybD-like"/>
    <property type="match status" value="1"/>
</dbReference>
<dbReference type="Proteomes" id="UP000823927">
    <property type="component" value="Unassembled WGS sequence"/>
</dbReference>
<reference evidence="5" key="2">
    <citation type="journal article" date="2021" name="PeerJ">
        <title>Extensive microbial diversity within the chicken gut microbiome revealed by metagenomics and culture.</title>
        <authorList>
            <person name="Gilroy R."/>
            <person name="Ravi A."/>
            <person name="Getino M."/>
            <person name="Pursley I."/>
            <person name="Horton D.L."/>
            <person name="Alikhan N.F."/>
            <person name="Baker D."/>
            <person name="Gharbi K."/>
            <person name="Hall N."/>
            <person name="Watson M."/>
            <person name="Adriaenssens E.M."/>
            <person name="Foster-Nyarko E."/>
            <person name="Jarju S."/>
            <person name="Secka A."/>
            <person name="Antonio M."/>
            <person name="Oren A."/>
            <person name="Chaudhuri R.R."/>
            <person name="La Ragione R."/>
            <person name="Hildebrand F."/>
            <person name="Pallen M.J."/>
        </authorList>
    </citation>
    <scope>NUCLEOTIDE SEQUENCE</scope>
    <source>
        <strain evidence="5">CHK178-757</strain>
    </source>
</reference>
<comment type="caution">
    <text evidence="5">The sequence shown here is derived from an EMBL/GenBank/DDBJ whole genome shotgun (WGS) entry which is preliminary data.</text>
</comment>
<accession>A0A9D1F4W9</accession>
<name>A0A9D1F4W9_9FIRM</name>
<proteinExistence type="inferred from homology"/>
<dbReference type="InterPro" id="IPR023430">
    <property type="entry name" value="Pept_HybD-like_dom_sf"/>
</dbReference>
<feature type="propeptide" id="PRO_5039770217" evidence="4">
    <location>
        <begin position="1"/>
        <end position="11"/>
    </location>
</feature>
<organism evidence="5 6">
    <name type="scientific">Candidatus Scybalocola faecigallinarum</name>
    <dbReference type="NCBI Taxonomy" id="2840941"/>
    <lineage>
        <taxon>Bacteria</taxon>
        <taxon>Bacillati</taxon>
        <taxon>Bacillota</taxon>
        <taxon>Clostridia</taxon>
        <taxon>Lachnospirales</taxon>
        <taxon>Lachnospiraceae</taxon>
        <taxon>Lachnospiraceae incertae sedis</taxon>
        <taxon>Candidatus Scybalocola (ex Gilroy et al. 2021)</taxon>
    </lineage>
</organism>
<evidence type="ECO:0000256" key="3">
    <source>
        <dbReference type="ARBA" id="ARBA00023145"/>
    </source>
</evidence>
<dbReference type="GO" id="GO:0006508">
    <property type="term" value="P:proteolysis"/>
    <property type="evidence" value="ECO:0007669"/>
    <property type="project" value="UniProtKB-UniRule"/>
</dbReference>
<dbReference type="InterPro" id="IPR005080">
    <property type="entry name" value="Peptidase_A25"/>
</dbReference>
<dbReference type="PIRSF" id="PIRSF019549">
    <property type="entry name" value="Peptidase_A25"/>
    <property type="match status" value="1"/>
</dbReference>
<keyword evidence="2 4" id="KW-0378">Hydrolase</keyword>
<comment type="catalytic activity">
    <reaction evidence="4">
        <text>Endopeptidase action with P4 Glu or Asp, P1 preferably Glu &gt; Asp, P1' hydrophobic and P2' Ala.</text>
        <dbReference type="EC" id="3.4.24.78"/>
    </reaction>
</comment>
<evidence type="ECO:0000256" key="2">
    <source>
        <dbReference type="ARBA" id="ARBA00022801"/>
    </source>
</evidence>
<evidence type="ECO:0000313" key="5">
    <source>
        <dbReference type="EMBL" id="HIS47380.1"/>
    </source>
</evidence>
<dbReference type="GO" id="GO:0009847">
    <property type="term" value="P:spore germination"/>
    <property type="evidence" value="ECO:0007669"/>
    <property type="project" value="UniProtKB-UniRule"/>
</dbReference>
<dbReference type="HAMAP" id="MF_00626">
    <property type="entry name" value="Germination_prot"/>
    <property type="match status" value="1"/>
</dbReference>
<dbReference type="AlphaFoldDB" id="A0A9D1F4W9"/>
<reference evidence="5" key="1">
    <citation type="submission" date="2020-10" db="EMBL/GenBank/DDBJ databases">
        <authorList>
            <person name="Gilroy R."/>
        </authorList>
    </citation>
    <scope>NUCLEOTIDE SEQUENCE</scope>
    <source>
        <strain evidence="5">CHK178-757</strain>
    </source>
</reference>
<protein>
    <recommendedName>
        <fullName evidence="4">Germination protease</fullName>
        <ecNumber evidence="4">3.4.24.78</ecNumber>
    </recommendedName>
    <alternativeName>
        <fullName evidence="4">GPR endopeptidase</fullName>
    </alternativeName>
    <alternativeName>
        <fullName evidence="4">Germination proteinase</fullName>
    </alternativeName>
    <alternativeName>
        <fullName evidence="4">Spore protease</fullName>
    </alternativeName>
</protein>
<dbReference type="GO" id="GO:0004222">
    <property type="term" value="F:metalloendopeptidase activity"/>
    <property type="evidence" value="ECO:0007669"/>
    <property type="project" value="UniProtKB-UniRule"/>
</dbReference>
<dbReference type="Gene3D" id="3.40.50.1450">
    <property type="entry name" value="HybD-like"/>
    <property type="match status" value="1"/>
</dbReference>
<comment type="subunit">
    <text evidence="4">Homotetramer.</text>
</comment>
<evidence type="ECO:0000256" key="1">
    <source>
        <dbReference type="ARBA" id="ARBA00022670"/>
    </source>
</evidence>
<evidence type="ECO:0000256" key="4">
    <source>
        <dbReference type="HAMAP-Rule" id="MF_00626"/>
    </source>
</evidence>
<evidence type="ECO:0000313" key="6">
    <source>
        <dbReference type="Proteomes" id="UP000823927"/>
    </source>
</evidence>
<comment type="function">
    <text evidence="4">Initiates the rapid degradation of small, acid-soluble proteins during spore germination.</text>
</comment>
<dbReference type="Pfam" id="PF03418">
    <property type="entry name" value="Peptidase_A25"/>
    <property type="match status" value="1"/>
</dbReference>
<dbReference type="NCBIfam" id="TIGR01441">
    <property type="entry name" value="GPR"/>
    <property type="match status" value="1"/>
</dbReference>
<comment type="PTM">
    <text evidence="4">Autoproteolytically processed. The inactive tetrameric zymogen termed p46 autoprocesses to a smaller form termed p41, which is active only during spore germination.</text>
</comment>
<dbReference type="EC" id="3.4.24.78" evidence="4"/>
<comment type="similarity">
    <text evidence="4">Belongs to the peptidase A25 family.</text>
</comment>
<sequence length="325" mass="35687">MGIGLTQVRTDLAIEAAENFSDQDNSLAGVTVRESEDSHAHIHITYVHIRTEEGAKKLGKPVGRYITMETPYLALADEDYHKEITQVLMEQLELLIPQIRKKKVLVVGIGNREITPDSLGPKVVDHLFITRHLIQEYGTESKVTKGFGVVSAIAPGVMAQTGMEGREVIGGVIRETKPDVALIIDALAARSVHRLNATIQLTDTGISPGSGVGNHRHGLNRETLGIPVVAIGIPTVIDAATIVNDTVSSLLDVLEQQNFYKEVFDSVRSFDDQEKYMLFRELMAPEMAGMFVTPKDIDQTMEKISYTISEAINSICHHIDPSPIP</sequence>
<feature type="chain" id="PRO_5039770218" description="Germination protease" evidence="4">
    <location>
        <begin position="12"/>
        <end position="325"/>
    </location>
</feature>
<keyword evidence="3 4" id="KW-0865">Zymogen</keyword>
<dbReference type="EMBL" id="DVIT01000027">
    <property type="protein sequence ID" value="HIS47380.1"/>
    <property type="molecule type" value="Genomic_DNA"/>
</dbReference>